<dbReference type="Pfam" id="PF12840">
    <property type="entry name" value="HTH_20"/>
    <property type="match status" value="1"/>
</dbReference>
<dbReference type="Proteomes" id="UP000317730">
    <property type="component" value="Unassembled WGS sequence"/>
</dbReference>
<dbReference type="InterPro" id="IPR036390">
    <property type="entry name" value="WH_DNA-bd_sf"/>
</dbReference>
<dbReference type="EMBL" id="BJMV01000001">
    <property type="protein sequence ID" value="GEB84248.1"/>
    <property type="molecule type" value="Genomic_DNA"/>
</dbReference>
<dbReference type="OrthoDB" id="7192471at2"/>
<reference evidence="2 3" key="1">
    <citation type="submission" date="2019-06" db="EMBL/GenBank/DDBJ databases">
        <title>Whole genome shotgun sequence of Acetobacter peroxydans NBRC 13755.</title>
        <authorList>
            <person name="Hosoyama A."/>
            <person name="Uohara A."/>
            <person name="Ohji S."/>
            <person name="Ichikawa N."/>
        </authorList>
    </citation>
    <scope>NUCLEOTIDE SEQUENCE [LARGE SCALE GENOMIC DNA]</scope>
    <source>
        <strain evidence="2 3">NBRC 13755</strain>
    </source>
</reference>
<keyword evidence="3" id="KW-1185">Reference proteome</keyword>
<feature type="domain" description="HTH arsR-type" evidence="1">
    <location>
        <begin position="16"/>
        <end position="93"/>
    </location>
</feature>
<dbReference type="AlphaFoldDB" id="A0A4Y3TR41"/>
<sequence>MKQYDHPCVAELTVTQILHALSDPFRLSIVRSLAALQPQPCAPLQGGRPKSSVSHHFAVLRAAGLVRTEVVGVTHMNSLREQELNARFPGLLAAILAACATESSATEQAATPSGEHSLP</sequence>
<dbReference type="InterPro" id="IPR001845">
    <property type="entry name" value="HTH_ArsR_DNA-bd_dom"/>
</dbReference>
<evidence type="ECO:0000259" key="1">
    <source>
        <dbReference type="SMART" id="SM00418"/>
    </source>
</evidence>
<name>A0A4Y3TR41_9PROT</name>
<dbReference type="SUPFAM" id="SSF46785">
    <property type="entry name" value="Winged helix' DNA-binding domain"/>
    <property type="match status" value="1"/>
</dbReference>
<dbReference type="InterPro" id="IPR011991">
    <property type="entry name" value="ArsR-like_HTH"/>
</dbReference>
<dbReference type="SMART" id="SM00418">
    <property type="entry name" value="HTH_ARSR"/>
    <property type="match status" value="1"/>
</dbReference>
<organism evidence="2 3">
    <name type="scientific">Acetobacter peroxydans</name>
    <dbReference type="NCBI Taxonomy" id="104098"/>
    <lineage>
        <taxon>Bacteria</taxon>
        <taxon>Pseudomonadati</taxon>
        <taxon>Pseudomonadota</taxon>
        <taxon>Alphaproteobacteria</taxon>
        <taxon>Acetobacterales</taxon>
        <taxon>Acetobacteraceae</taxon>
        <taxon>Acetobacter</taxon>
    </lineage>
</organism>
<dbReference type="CDD" id="cd00090">
    <property type="entry name" value="HTH_ARSR"/>
    <property type="match status" value="1"/>
</dbReference>
<comment type="caution">
    <text evidence="2">The sequence shown here is derived from an EMBL/GenBank/DDBJ whole genome shotgun (WGS) entry which is preliminary data.</text>
</comment>
<proteinExistence type="predicted"/>
<dbReference type="PRINTS" id="PR00778">
    <property type="entry name" value="HTHARSR"/>
</dbReference>
<evidence type="ECO:0000313" key="2">
    <source>
        <dbReference type="EMBL" id="GEB84248.1"/>
    </source>
</evidence>
<protein>
    <submittedName>
        <fullName evidence="2">Transcriptional regulator</fullName>
    </submittedName>
</protein>
<dbReference type="Gene3D" id="1.10.10.10">
    <property type="entry name" value="Winged helix-like DNA-binding domain superfamily/Winged helix DNA-binding domain"/>
    <property type="match status" value="1"/>
</dbReference>
<dbReference type="GO" id="GO:0003700">
    <property type="term" value="F:DNA-binding transcription factor activity"/>
    <property type="evidence" value="ECO:0007669"/>
    <property type="project" value="InterPro"/>
</dbReference>
<dbReference type="InterPro" id="IPR036388">
    <property type="entry name" value="WH-like_DNA-bd_sf"/>
</dbReference>
<evidence type="ECO:0000313" key="3">
    <source>
        <dbReference type="Proteomes" id="UP000317730"/>
    </source>
</evidence>
<gene>
    <name evidence="2" type="ORF">APE01nite_00450</name>
</gene>
<accession>A0A4Y3TR41</accession>